<evidence type="ECO:0000313" key="8">
    <source>
        <dbReference type="Proteomes" id="UP000663882"/>
    </source>
</evidence>
<evidence type="ECO:0000256" key="4">
    <source>
        <dbReference type="ARBA" id="ARBA00023136"/>
    </source>
</evidence>
<feature type="transmembrane region" description="Helical" evidence="6">
    <location>
        <begin position="298"/>
        <end position="320"/>
    </location>
</feature>
<evidence type="ECO:0000313" key="7">
    <source>
        <dbReference type="EMBL" id="CAF0802217.1"/>
    </source>
</evidence>
<name>A0A813SZS4_9BILA</name>
<organism evidence="7 8">
    <name type="scientific">Rotaria sordida</name>
    <dbReference type="NCBI Taxonomy" id="392033"/>
    <lineage>
        <taxon>Eukaryota</taxon>
        <taxon>Metazoa</taxon>
        <taxon>Spiralia</taxon>
        <taxon>Gnathifera</taxon>
        <taxon>Rotifera</taxon>
        <taxon>Eurotatoria</taxon>
        <taxon>Bdelloidea</taxon>
        <taxon>Philodinida</taxon>
        <taxon>Philodinidae</taxon>
        <taxon>Rotaria</taxon>
    </lineage>
</organism>
<feature type="transmembrane region" description="Helical" evidence="6">
    <location>
        <begin position="392"/>
        <end position="416"/>
    </location>
</feature>
<feature type="region of interest" description="Disordered" evidence="5">
    <location>
        <begin position="522"/>
        <end position="541"/>
    </location>
</feature>
<feature type="transmembrane region" description="Helical" evidence="6">
    <location>
        <begin position="457"/>
        <end position="476"/>
    </location>
</feature>
<feature type="transmembrane region" description="Helical" evidence="6">
    <location>
        <begin position="216"/>
        <end position="234"/>
    </location>
</feature>
<dbReference type="EMBL" id="CAJNOO010000100">
    <property type="protein sequence ID" value="CAF0802217.1"/>
    <property type="molecule type" value="Genomic_DNA"/>
</dbReference>
<feature type="transmembrane region" description="Helical" evidence="6">
    <location>
        <begin position="186"/>
        <end position="210"/>
    </location>
</feature>
<feature type="transmembrane region" description="Helical" evidence="6">
    <location>
        <begin position="143"/>
        <end position="165"/>
    </location>
</feature>
<evidence type="ECO:0000256" key="3">
    <source>
        <dbReference type="ARBA" id="ARBA00022989"/>
    </source>
</evidence>
<dbReference type="PANTHER" id="PTHR24064">
    <property type="entry name" value="SOLUTE CARRIER FAMILY 22 MEMBER"/>
    <property type="match status" value="1"/>
</dbReference>
<evidence type="ECO:0000256" key="6">
    <source>
        <dbReference type="SAM" id="Phobius"/>
    </source>
</evidence>
<gene>
    <name evidence="7" type="ORF">RFH988_LOCUS3982</name>
</gene>
<keyword evidence="2 6" id="KW-0812">Transmembrane</keyword>
<evidence type="ECO:0000256" key="5">
    <source>
        <dbReference type="SAM" id="MobiDB-lite"/>
    </source>
</evidence>
<protein>
    <recommendedName>
        <fullName evidence="9">Major facilitator superfamily (MFS) profile domain-containing protein</fullName>
    </recommendedName>
</protein>
<reference evidence="7" key="1">
    <citation type="submission" date="2021-02" db="EMBL/GenBank/DDBJ databases">
        <authorList>
            <person name="Nowell W R."/>
        </authorList>
    </citation>
    <scope>NUCLEOTIDE SEQUENCE</scope>
</reference>
<dbReference type="Pfam" id="PF00083">
    <property type="entry name" value="Sugar_tr"/>
    <property type="match status" value="1"/>
</dbReference>
<dbReference type="GO" id="GO:0022857">
    <property type="term" value="F:transmembrane transporter activity"/>
    <property type="evidence" value="ECO:0007669"/>
    <property type="project" value="InterPro"/>
</dbReference>
<dbReference type="AlphaFoldDB" id="A0A813SZS4"/>
<dbReference type="OrthoDB" id="2261376at2759"/>
<dbReference type="SUPFAM" id="SSF103473">
    <property type="entry name" value="MFS general substrate transporter"/>
    <property type="match status" value="1"/>
</dbReference>
<dbReference type="Gene3D" id="1.20.1250.20">
    <property type="entry name" value="MFS general substrate transporter like domains"/>
    <property type="match status" value="1"/>
</dbReference>
<feature type="transmembrane region" description="Helical" evidence="6">
    <location>
        <begin position="360"/>
        <end position="380"/>
    </location>
</feature>
<sequence>MKFDTFYATVNDWGYYQKIKFFIICLANMVPPLIFYTWSFTAATPDFRCSLPLESDAYNSQLNHLYDTTYKPTIDDCATHQKLLSLKECQRCFIRIATHNTTSISKLHKCQDYVFDRSIYKKTLVEEWTMVCDRVLYRTAVQVAYFIGVMVGAVFFARFLLACSTRGISESGFVLSSELVSPRKRVMAGAVMTYFYAFGQLWLVLFAYFIRTWRMLLLTTSFLMLPYCLFYLFLPESPRWLISKGRFNEAEKVLRTIAIENKQKFSHEAYEQFKATQNRDRHGTVPHAGISSLFRFKITAFITLNLFFQWFAQNIVYYGVSQSTGSWQVDPYLSFCISAAVELPAFMVIQLLLDRVGRKIPYCSFAASFGIIAMLVLPVQTYMGAYKDAQRIIVFIINILLKFCGSLTFLIIYILTTELLPTNTRTTGMGYSSMIGRLGAIMGTFCNDYLTRIWSNFPIVLYGVISLIAAGLAITFPETLNRPLPQTSEEVHRMGLAFGLLSDNKSKNKYDDDDDEPAAQILTINEDNEKQKSVENINGKP</sequence>
<keyword evidence="4 6" id="KW-0472">Membrane</keyword>
<accession>A0A813SZS4</accession>
<evidence type="ECO:0000256" key="1">
    <source>
        <dbReference type="ARBA" id="ARBA00004141"/>
    </source>
</evidence>
<feature type="transmembrane region" description="Helical" evidence="6">
    <location>
        <begin position="21"/>
        <end position="38"/>
    </location>
</feature>
<dbReference type="InterPro" id="IPR036259">
    <property type="entry name" value="MFS_trans_sf"/>
</dbReference>
<comment type="subcellular location">
    <subcellularLocation>
        <location evidence="1">Membrane</location>
        <topology evidence="1">Multi-pass membrane protein</topology>
    </subcellularLocation>
</comment>
<dbReference type="InterPro" id="IPR005828">
    <property type="entry name" value="MFS_sugar_transport-like"/>
</dbReference>
<keyword evidence="3 6" id="KW-1133">Transmembrane helix</keyword>
<evidence type="ECO:0000256" key="2">
    <source>
        <dbReference type="ARBA" id="ARBA00022692"/>
    </source>
</evidence>
<dbReference type="Proteomes" id="UP000663882">
    <property type="component" value="Unassembled WGS sequence"/>
</dbReference>
<evidence type="ECO:0008006" key="9">
    <source>
        <dbReference type="Google" id="ProtNLM"/>
    </source>
</evidence>
<dbReference type="GO" id="GO:0016020">
    <property type="term" value="C:membrane"/>
    <property type="evidence" value="ECO:0007669"/>
    <property type="project" value="UniProtKB-SubCell"/>
</dbReference>
<proteinExistence type="predicted"/>
<comment type="caution">
    <text evidence="7">The sequence shown here is derived from an EMBL/GenBank/DDBJ whole genome shotgun (WGS) entry which is preliminary data.</text>
</comment>
<feature type="transmembrane region" description="Helical" evidence="6">
    <location>
        <begin position="332"/>
        <end position="353"/>
    </location>
</feature>